<comment type="caution">
    <text evidence="8">The sequence shown here is derived from an EMBL/GenBank/DDBJ whole genome shotgun (WGS) entry which is preliminary data.</text>
</comment>
<dbReference type="GO" id="GO:0004185">
    <property type="term" value="F:serine-type carboxypeptidase activity"/>
    <property type="evidence" value="ECO:0007669"/>
    <property type="project" value="InterPro"/>
</dbReference>
<comment type="similarity">
    <text evidence="1">Belongs to the peptidase S10 family.</text>
</comment>
<evidence type="ECO:0000256" key="1">
    <source>
        <dbReference type="ARBA" id="ARBA00009431"/>
    </source>
</evidence>
<dbReference type="PANTHER" id="PTHR11802">
    <property type="entry name" value="SERINE PROTEASE FAMILY S10 SERINE CARBOXYPEPTIDASE"/>
    <property type="match status" value="1"/>
</dbReference>
<evidence type="ECO:0000313" key="9">
    <source>
        <dbReference type="Proteomes" id="UP000243723"/>
    </source>
</evidence>
<dbReference type="STRING" id="40998.A0A2P8A493"/>
<evidence type="ECO:0000313" key="8">
    <source>
        <dbReference type="EMBL" id="PSK55287.1"/>
    </source>
</evidence>
<dbReference type="PRINTS" id="PR00724">
    <property type="entry name" value="CRBOXYPTASEC"/>
</dbReference>
<feature type="signal peptide" evidence="7">
    <location>
        <begin position="1"/>
        <end position="20"/>
    </location>
</feature>
<dbReference type="SUPFAM" id="SSF53474">
    <property type="entry name" value="alpha/beta-Hydrolases"/>
    <property type="match status" value="1"/>
</dbReference>
<dbReference type="GO" id="GO:0000324">
    <property type="term" value="C:fungal-type vacuole"/>
    <property type="evidence" value="ECO:0007669"/>
    <property type="project" value="TreeGrafter"/>
</dbReference>
<proteinExistence type="inferred from homology"/>
<reference evidence="8 9" key="1">
    <citation type="submission" date="2017-05" db="EMBL/GenBank/DDBJ databases">
        <title>Draft genome sequence of Elsinoe australis.</title>
        <authorList>
            <person name="Cheng Q."/>
        </authorList>
    </citation>
    <scope>NUCLEOTIDE SEQUENCE [LARGE SCALE GENOMIC DNA]</scope>
    <source>
        <strain evidence="8 9">NL1</strain>
    </source>
</reference>
<name>A0A2P8A493_9PEZI</name>
<evidence type="ECO:0000256" key="2">
    <source>
        <dbReference type="ARBA" id="ARBA00022645"/>
    </source>
</evidence>
<dbReference type="OrthoDB" id="443318at2759"/>
<evidence type="ECO:0000256" key="7">
    <source>
        <dbReference type="SAM" id="SignalP"/>
    </source>
</evidence>
<gene>
    <name evidence="8" type="ORF">B9Z65_2676</name>
</gene>
<sequence length="643" mass="71786">MKSFTKAAVLLGSTVPLAAAQFPKTPTDITVLESRFGEGVKISYKEPGICETTPGVKSYAGYIHLPPGTLDQYGTPQNYSINTFFWLFEARKNPQNAPTTIWMNGGPGSSSMFGLLDEHGPCFINSDSNSTYLNEWSWNNEVNMLYIDQPNQVGHSYDLLTNVTKNVLTGQITYLNQSSVIPEQNTTFQVGTYPSGNVNNTARGSRNGAYALWHFAQTFFAEFPYLRPNDSKISVATQSYGGRYGPALMSFFEEQNQRIGRGELGDDANDWNILHLDTLMIVNGCIDRATQWPSYPEMAVNNTYGLKTVNDTIYQGMRDSVPECIRRIEDCQAVGDIYDPEHIGINATVNRICESAETWCSNYVRDPYLENSGRAYYDVAILEPNVFPPPFYQGYLNQPWVQEALGVPLNWTGSSSASSRAFRGMGDYPRSGWLDYLGFLLENDIKVNLFYGDRDFACNWIGGEAASLAINYTGTEEFRSAGYEPIRVNETYVGGQVRQHGNLSFVRLYEAGHEGPAYQPETAFKIFMRVLNNQDVATGSVDIIGNPDYSSKGPQSVRNVSTAGPQQPAQFCYILDTGTCFDEQIGAVANGTALIKDYIVVDANSTKIWPDLANRTSVDLQMLKRDENVKRNYNRVREYVHDV</sequence>
<dbReference type="AlphaFoldDB" id="A0A2P8A493"/>
<dbReference type="EMBL" id="NHZQ01000067">
    <property type="protein sequence ID" value="PSK55287.1"/>
    <property type="molecule type" value="Genomic_DNA"/>
</dbReference>
<evidence type="ECO:0000256" key="4">
    <source>
        <dbReference type="ARBA" id="ARBA00022729"/>
    </source>
</evidence>
<dbReference type="GO" id="GO:0006508">
    <property type="term" value="P:proteolysis"/>
    <property type="evidence" value="ECO:0007669"/>
    <property type="project" value="UniProtKB-KW"/>
</dbReference>
<dbReference type="InterPro" id="IPR029058">
    <property type="entry name" value="AB_hydrolase_fold"/>
</dbReference>
<dbReference type="Pfam" id="PF00450">
    <property type="entry name" value="Peptidase_S10"/>
    <property type="match status" value="1"/>
</dbReference>
<keyword evidence="9" id="KW-1185">Reference proteome</keyword>
<feature type="chain" id="PRO_5015126312" evidence="7">
    <location>
        <begin position="21"/>
        <end position="643"/>
    </location>
</feature>
<dbReference type="InterPro" id="IPR001563">
    <property type="entry name" value="Peptidase_S10"/>
</dbReference>
<evidence type="ECO:0000256" key="3">
    <source>
        <dbReference type="ARBA" id="ARBA00022670"/>
    </source>
</evidence>
<protein>
    <submittedName>
        <fullName evidence="8">Carboxypeptidase Y A</fullName>
    </submittedName>
</protein>
<keyword evidence="3" id="KW-0645">Protease</keyword>
<keyword evidence="4 7" id="KW-0732">Signal</keyword>
<dbReference type="Proteomes" id="UP000243723">
    <property type="component" value="Unassembled WGS sequence"/>
</dbReference>
<keyword evidence="6" id="KW-0325">Glycoprotein</keyword>
<organism evidence="8 9">
    <name type="scientific">Elsinoe australis</name>
    <dbReference type="NCBI Taxonomy" id="40998"/>
    <lineage>
        <taxon>Eukaryota</taxon>
        <taxon>Fungi</taxon>
        <taxon>Dikarya</taxon>
        <taxon>Ascomycota</taxon>
        <taxon>Pezizomycotina</taxon>
        <taxon>Dothideomycetes</taxon>
        <taxon>Dothideomycetidae</taxon>
        <taxon>Myriangiales</taxon>
        <taxon>Elsinoaceae</taxon>
        <taxon>Elsinoe</taxon>
    </lineage>
</organism>
<evidence type="ECO:0000256" key="6">
    <source>
        <dbReference type="ARBA" id="ARBA00023180"/>
    </source>
</evidence>
<keyword evidence="2 8" id="KW-0121">Carboxypeptidase</keyword>
<accession>A0A2P8A493</accession>
<dbReference type="Gene3D" id="3.40.50.1820">
    <property type="entry name" value="alpha/beta hydrolase"/>
    <property type="match status" value="1"/>
</dbReference>
<evidence type="ECO:0000256" key="5">
    <source>
        <dbReference type="ARBA" id="ARBA00022801"/>
    </source>
</evidence>
<keyword evidence="5" id="KW-0378">Hydrolase</keyword>
<dbReference type="PANTHER" id="PTHR11802:SF189">
    <property type="entry name" value="CARBOXYPEPTIDASE"/>
    <property type="match status" value="1"/>
</dbReference>